<keyword evidence="2" id="KW-1185">Reference proteome</keyword>
<name>A0A0C9TL38_PAXIN</name>
<accession>A0A0C9TL38</accession>
<reference evidence="2" key="2">
    <citation type="submission" date="2015-01" db="EMBL/GenBank/DDBJ databases">
        <title>Evolutionary Origins and Diversification of the Mycorrhizal Mutualists.</title>
        <authorList>
            <consortium name="DOE Joint Genome Institute"/>
            <consortium name="Mycorrhizal Genomics Consortium"/>
            <person name="Kohler A."/>
            <person name="Kuo A."/>
            <person name="Nagy L.G."/>
            <person name="Floudas D."/>
            <person name="Copeland A."/>
            <person name="Barry K.W."/>
            <person name="Cichocki N."/>
            <person name="Veneault-Fourrey C."/>
            <person name="LaButti K."/>
            <person name="Lindquist E.A."/>
            <person name="Lipzen A."/>
            <person name="Lundell T."/>
            <person name="Morin E."/>
            <person name="Murat C."/>
            <person name="Riley R."/>
            <person name="Ohm R."/>
            <person name="Sun H."/>
            <person name="Tunlid A."/>
            <person name="Henrissat B."/>
            <person name="Grigoriev I.V."/>
            <person name="Hibbett D.S."/>
            <person name="Martin F."/>
        </authorList>
    </citation>
    <scope>NUCLEOTIDE SEQUENCE [LARGE SCALE GENOMIC DNA]</scope>
    <source>
        <strain evidence="2">ATCC 200175</strain>
    </source>
</reference>
<organism evidence="1 2">
    <name type="scientific">Paxillus involutus ATCC 200175</name>
    <dbReference type="NCBI Taxonomy" id="664439"/>
    <lineage>
        <taxon>Eukaryota</taxon>
        <taxon>Fungi</taxon>
        <taxon>Dikarya</taxon>
        <taxon>Basidiomycota</taxon>
        <taxon>Agaricomycotina</taxon>
        <taxon>Agaricomycetes</taxon>
        <taxon>Agaricomycetidae</taxon>
        <taxon>Boletales</taxon>
        <taxon>Paxilineae</taxon>
        <taxon>Paxillaceae</taxon>
        <taxon>Paxillus</taxon>
    </lineage>
</organism>
<dbReference type="EMBL" id="KN819611">
    <property type="protein sequence ID" value="KIJ08492.1"/>
    <property type="molecule type" value="Genomic_DNA"/>
</dbReference>
<protein>
    <submittedName>
        <fullName evidence="1">Uncharacterized protein</fullName>
    </submittedName>
</protein>
<gene>
    <name evidence="1" type="ORF">PAXINDRAFT_18386</name>
</gene>
<dbReference type="HOGENOM" id="CLU_2923280_0_0_1"/>
<proteinExistence type="predicted"/>
<dbReference type="AlphaFoldDB" id="A0A0C9TL38"/>
<dbReference type="Proteomes" id="UP000053647">
    <property type="component" value="Unassembled WGS sequence"/>
</dbReference>
<sequence length="61" mass="6982">MHAHSPSLQDQVGDPVPHMDLTDVKIAMLDRRLPAWMECSKNKKKANFEAESMEFLQKGDK</sequence>
<reference evidence="1 2" key="1">
    <citation type="submission" date="2014-06" db="EMBL/GenBank/DDBJ databases">
        <authorList>
            <consortium name="DOE Joint Genome Institute"/>
            <person name="Kuo A."/>
            <person name="Kohler A."/>
            <person name="Nagy L.G."/>
            <person name="Floudas D."/>
            <person name="Copeland A."/>
            <person name="Barry K.W."/>
            <person name="Cichocki N."/>
            <person name="Veneault-Fourrey C."/>
            <person name="LaButti K."/>
            <person name="Lindquist E.A."/>
            <person name="Lipzen A."/>
            <person name="Lundell T."/>
            <person name="Morin E."/>
            <person name="Murat C."/>
            <person name="Sun H."/>
            <person name="Tunlid A."/>
            <person name="Henrissat B."/>
            <person name="Grigoriev I.V."/>
            <person name="Hibbett D.S."/>
            <person name="Martin F."/>
            <person name="Nordberg H.P."/>
            <person name="Cantor M.N."/>
            <person name="Hua S.X."/>
        </authorList>
    </citation>
    <scope>NUCLEOTIDE SEQUENCE [LARGE SCALE GENOMIC DNA]</scope>
    <source>
        <strain evidence="1 2">ATCC 200175</strain>
    </source>
</reference>
<evidence type="ECO:0000313" key="2">
    <source>
        <dbReference type="Proteomes" id="UP000053647"/>
    </source>
</evidence>
<dbReference type="OrthoDB" id="10342443at2759"/>
<evidence type="ECO:0000313" key="1">
    <source>
        <dbReference type="EMBL" id="KIJ08492.1"/>
    </source>
</evidence>